<dbReference type="KEGG" id="arev:RVR_6543"/>
<evidence type="ECO:0000313" key="8">
    <source>
        <dbReference type="EMBL" id="BBA99777.1"/>
    </source>
</evidence>
<evidence type="ECO:0000256" key="2">
    <source>
        <dbReference type="ARBA" id="ARBA00023136"/>
    </source>
</evidence>
<feature type="compositionally biased region" description="Pro residues" evidence="5">
    <location>
        <begin position="38"/>
        <end position="52"/>
    </location>
</feature>
<dbReference type="PROSITE" id="PS51123">
    <property type="entry name" value="OMPA_2"/>
    <property type="match status" value="1"/>
</dbReference>
<reference evidence="8 9" key="1">
    <citation type="journal article" date="2010" name="J. Bacteriol.">
        <title>Biochemical characterization of a novel indole prenyltransferase from Streptomyces sp. SN-593.</title>
        <authorList>
            <person name="Takahashi S."/>
            <person name="Takagi H."/>
            <person name="Toyoda A."/>
            <person name="Uramoto M."/>
            <person name="Nogawa T."/>
            <person name="Ueki M."/>
            <person name="Sakaki Y."/>
            <person name="Osada H."/>
        </authorList>
    </citation>
    <scope>NUCLEOTIDE SEQUENCE [LARGE SCALE GENOMIC DNA]</scope>
    <source>
        <strain evidence="8 9">SN-593</strain>
    </source>
</reference>
<accession>A0A7U3VQF8</accession>
<feature type="signal peptide" evidence="6">
    <location>
        <begin position="1"/>
        <end position="36"/>
    </location>
</feature>
<reference evidence="8 9" key="3">
    <citation type="journal article" date="2011" name="Nat. Chem. Biol.">
        <title>Reveromycin A biosynthesis uses RevG and RevJ for stereospecific spiroacetal formation.</title>
        <authorList>
            <person name="Takahashi S."/>
            <person name="Toyoda A."/>
            <person name="Sekiyama Y."/>
            <person name="Takagi H."/>
            <person name="Nogawa T."/>
            <person name="Uramoto M."/>
            <person name="Suzuki R."/>
            <person name="Koshino H."/>
            <person name="Kumano T."/>
            <person name="Panthee S."/>
            <person name="Dairi T."/>
            <person name="Ishikawa J."/>
            <person name="Ikeda H."/>
            <person name="Sakaki Y."/>
            <person name="Osada H."/>
        </authorList>
    </citation>
    <scope>NUCLEOTIDE SEQUENCE [LARGE SCALE GENOMIC DNA]</scope>
    <source>
        <strain evidence="8 9">SN-593</strain>
    </source>
</reference>
<dbReference type="InterPro" id="IPR006664">
    <property type="entry name" value="OMP_bac"/>
</dbReference>
<evidence type="ECO:0000259" key="7">
    <source>
        <dbReference type="PROSITE" id="PS51123"/>
    </source>
</evidence>
<keyword evidence="6" id="KW-0732">Signal</keyword>
<sequence length="223" mass="23036">MAGPRSRPRPRRGAAAAGVLTAALALVCAVPLPAGADPNPPPTAGDPTPSAPVPIDATSPDLKLAQGATLAPPKVLDIVSVTDQGSVSASQPEERQETSNTTVTYALQAEVLFTKDSAKLSATATSRIQAIAGDINAQHVTSAIRVFGFTDNLGSSAHGDVLSKQRATAVYNVLAAQLSTLGDPGHTFQVRGYGEQYPIADNSSESGRRENRRVEITFTPPAS</sequence>
<evidence type="ECO:0000256" key="3">
    <source>
        <dbReference type="ARBA" id="ARBA00023237"/>
    </source>
</evidence>
<dbReference type="GO" id="GO:0009279">
    <property type="term" value="C:cell outer membrane"/>
    <property type="evidence" value="ECO:0007669"/>
    <property type="project" value="UniProtKB-SubCell"/>
</dbReference>
<organism evidence="8 9">
    <name type="scientific">Actinacidiphila reveromycinica</name>
    <dbReference type="NCBI Taxonomy" id="659352"/>
    <lineage>
        <taxon>Bacteria</taxon>
        <taxon>Bacillati</taxon>
        <taxon>Actinomycetota</taxon>
        <taxon>Actinomycetes</taxon>
        <taxon>Kitasatosporales</taxon>
        <taxon>Streptomycetaceae</taxon>
        <taxon>Actinacidiphila</taxon>
    </lineage>
</organism>
<dbReference type="EMBL" id="AP018365">
    <property type="protein sequence ID" value="BBA99777.1"/>
    <property type="molecule type" value="Genomic_DNA"/>
</dbReference>
<dbReference type="PRINTS" id="PR01021">
    <property type="entry name" value="OMPADOMAIN"/>
</dbReference>
<dbReference type="InterPro" id="IPR036737">
    <property type="entry name" value="OmpA-like_sf"/>
</dbReference>
<dbReference type="Proteomes" id="UP000595703">
    <property type="component" value="Chromosome"/>
</dbReference>
<dbReference type="Pfam" id="PF00691">
    <property type="entry name" value="OmpA"/>
    <property type="match status" value="1"/>
</dbReference>
<feature type="chain" id="PRO_5032417847" evidence="6">
    <location>
        <begin position="37"/>
        <end position="223"/>
    </location>
</feature>
<reference evidence="8 9" key="2">
    <citation type="journal article" date="2011" name="J. Antibiot.">
        <title>Furaquinocins I and J: novel polyketide isoprenoid hybrid compounds from Streptomyces reveromyceticus SN-593.</title>
        <authorList>
            <person name="Panthee S."/>
            <person name="Takahashi S."/>
            <person name="Takagi H."/>
            <person name="Nogawa T."/>
            <person name="Oowada E."/>
            <person name="Uramoto M."/>
            <person name="Osada H."/>
        </authorList>
    </citation>
    <scope>NUCLEOTIDE SEQUENCE [LARGE SCALE GENOMIC DNA]</scope>
    <source>
        <strain evidence="8 9">SN-593</strain>
    </source>
</reference>
<dbReference type="PRINTS" id="PR01023">
    <property type="entry name" value="NAFLGMOTY"/>
</dbReference>
<feature type="region of interest" description="Disordered" evidence="5">
    <location>
        <begin position="32"/>
        <end position="59"/>
    </location>
</feature>
<gene>
    <name evidence="8" type="ORF">RVR_6543</name>
</gene>
<evidence type="ECO:0000313" key="9">
    <source>
        <dbReference type="Proteomes" id="UP000595703"/>
    </source>
</evidence>
<evidence type="ECO:0000256" key="6">
    <source>
        <dbReference type="SAM" id="SignalP"/>
    </source>
</evidence>
<keyword evidence="3" id="KW-0998">Cell outer membrane</keyword>
<dbReference type="AlphaFoldDB" id="A0A7U3VQF8"/>
<feature type="domain" description="OmpA-like" evidence="7">
    <location>
        <begin position="100"/>
        <end position="222"/>
    </location>
</feature>
<dbReference type="InterPro" id="IPR006665">
    <property type="entry name" value="OmpA-like"/>
</dbReference>
<evidence type="ECO:0000256" key="5">
    <source>
        <dbReference type="SAM" id="MobiDB-lite"/>
    </source>
</evidence>
<dbReference type="PANTHER" id="PTHR30329">
    <property type="entry name" value="STATOR ELEMENT OF FLAGELLAR MOTOR COMPLEX"/>
    <property type="match status" value="1"/>
</dbReference>
<comment type="subcellular location">
    <subcellularLocation>
        <location evidence="1">Cell outer membrane</location>
    </subcellularLocation>
</comment>
<dbReference type="Gene3D" id="3.30.1330.60">
    <property type="entry name" value="OmpA-like domain"/>
    <property type="match status" value="1"/>
</dbReference>
<dbReference type="SUPFAM" id="SSF103088">
    <property type="entry name" value="OmpA-like"/>
    <property type="match status" value="1"/>
</dbReference>
<dbReference type="InterPro" id="IPR050330">
    <property type="entry name" value="Bact_OuterMem_StrucFunc"/>
</dbReference>
<keyword evidence="2 4" id="KW-0472">Membrane</keyword>
<dbReference type="PANTHER" id="PTHR30329:SF21">
    <property type="entry name" value="LIPOPROTEIN YIAD-RELATED"/>
    <property type="match status" value="1"/>
</dbReference>
<proteinExistence type="predicted"/>
<dbReference type="CDD" id="cd07185">
    <property type="entry name" value="OmpA_C-like"/>
    <property type="match status" value="1"/>
</dbReference>
<reference evidence="8 9" key="4">
    <citation type="journal article" date="2020" name="Sci. Rep.">
        <title>beta-carboline chemical signals induce reveromycin production through a LuxR family regulator in Streptomyces sp. SN-593.</title>
        <authorList>
            <person name="Panthee S."/>
            <person name="Kito N."/>
            <person name="Hayashi T."/>
            <person name="Shimizu T."/>
            <person name="Ishikawa J."/>
            <person name="Hamamoto H."/>
            <person name="Osada H."/>
            <person name="Takahashi S."/>
        </authorList>
    </citation>
    <scope>NUCLEOTIDE SEQUENCE [LARGE SCALE GENOMIC DNA]</scope>
    <source>
        <strain evidence="8 9">SN-593</strain>
    </source>
</reference>
<protein>
    <submittedName>
        <fullName evidence="8">Putative secreted protein</fullName>
    </submittedName>
</protein>
<keyword evidence="9" id="KW-1185">Reference proteome</keyword>
<name>A0A7U3VQF8_9ACTN</name>
<evidence type="ECO:0000256" key="4">
    <source>
        <dbReference type="PROSITE-ProRule" id="PRU00473"/>
    </source>
</evidence>
<evidence type="ECO:0000256" key="1">
    <source>
        <dbReference type="ARBA" id="ARBA00004442"/>
    </source>
</evidence>